<gene>
    <name evidence="3" type="ORF">DBZ45_05690</name>
</gene>
<proteinExistence type="inferred from homology"/>
<dbReference type="Proteomes" id="UP000249166">
    <property type="component" value="Unassembled WGS sequence"/>
</dbReference>
<dbReference type="RefSeq" id="WP_111902947.1">
    <property type="nucleotide sequence ID" value="NZ_QLNP01000062.1"/>
</dbReference>
<dbReference type="InterPro" id="IPR013538">
    <property type="entry name" value="ASHA1/2-like_C"/>
</dbReference>
<evidence type="ECO:0000313" key="3">
    <source>
        <dbReference type="EMBL" id="RAM38481.1"/>
    </source>
</evidence>
<dbReference type="Gene3D" id="3.30.530.20">
    <property type="match status" value="1"/>
</dbReference>
<dbReference type="AlphaFoldDB" id="A0A328HJZ4"/>
<dbReference type="EMBL" id="QLNP01000062">
    <property type="protein sequence ID" value="RAM38481.1"/>
    <property type="molecule type" value="Genomic_DNA"/>
</dbReference>
<dbReference type="InterPro" id="IPR023393">
    <property type="entry name" value="START-like_dom_sf"/>
</dbReference>
<protein>
    <submittedName>
        <fullName evidence="3">Polyketide cyclase</fullName>
    </submittedName>
</protein>
<dbReference type="Pfam" id="PF08327">
    <property type="entry name" value="AHSA1"/>
    <property type="match status" value="1"/>
</dbReference>
<evidence type="ECO:0000256" key="1">
    <source>
        <dbReference type="ARBA" id="ARBA00006817"/>
    </source>
</evidence>
<reference evidence="3 4" key="1">
    <citation type="submission" date="2018-04" db="EMBL/GenBank/DDBJ databases">
        <title>Bacteria isolated from cave deposits of Manipur.</title>
        <authorList>
            <person name="Sahoo D."/>
            <person name="Sarangthem I."/>
            <person name="Nandeibam J."/>
        </authorList>
    </citation>
    <scope>NUCLEOTIDE SEQUENCE [LARGE SCALE GENOMIC DNA]</scope>
    <source>
        <strain evidence="4">mrc11</strain>
    </source>
</reference>
<dbReference type="OrthoDB" id="5185819at2"/>
<comment type="similarity">
    <text evidence="1">Belongs to the AHA1 family.</text>
</comment>
<sequence>MSNALKLTVPDGVPFIDFEREFDFPVADVFRAHKEPELITQWLGPRGTNVDIDHYDFRSGGTYLYNHTGPDGVTYAFSGIFHTVRENDFAIQTFEFSGYPDIVSIEFMSFEDLGGGRCRLRAHSVYPSMEARDGMAQSGMESGVSDGYERLEELLAK</sequence>
<dbReference type="CDD" id="cd07826">
    <property type="entry name" value="SRPBCC_CalC_Aha1-like_9"/>
    <property type="match status" value="1"/>
</dbReference>
<feature type="domain" description="Activator of Hsp90 ATPase homologue 1/2-like C-terminal" evidence="2">
    <location>
        <begin position="23"/>
        <end position="155"/>
    </location>
</feature>
<accession>A0A328HJZ4</accession>
<comment type="caution">
    <text evidence="3">The sequence shown here is derived from an EMBL/GenBank/DDBJ whole genome shotgun (WGS) entry which is preliminary data.</text>
</comment>
<organism evidence="3 4">
    <name type="scientific">Arthrobacter globiformis</name>
    <dbReference type="NCBI Taxonomy" id="1665"/>
    <lineage>
        <taxon>Bacteria</taxon>
        <taxon>Bacillati</taxon>
        <taxon>Actinomycetota</taxon>
        <taxon>Actinomycetes</taxon>
        <taxon>Micrococcales</taxon>
        <taxon>Micrococcaceae</taxon>
        <taxon>Arthrobacter</taxon>
    </lineage>
</organism>
<evidence type="ECO:0000259" key="2">
    <source>
        <dbReference type="Pfam" id="PF08327"/>
    </source>
</evidence>
<name>A0A328HJZ4_ARTGO</name>
<dbReference type="SUPFAM" id="SSF55961">
    <property type="entry name" value="Bet v1-like"/>
    <property type="match status" value="1"/>
</dbReference>
<evidence type="ECO:0000313" key="4">
    <source>
        <dbReference type="Proteomes" id="UP000249166"/>
    </source>
</evidence>